<dbReference type="EMBL" id="JACGWJ010000026">
    <property type="protein sequence ID" value="KAL0312451.1"/>
    <property type="molecule type" value="Genomic_DNA"/>
</dbReference>
<reference evidence="1" key="2">
    <citation type="journal article" date="2024" name="Plant">
        <title>Genomic evolution and insights into agronomic trait innovations of Sesamum species.</title>
        <authorList>
            <person name="Miao H."/>
            <person name="Wang L."/>
            <person name="Qu L."/>
            <person name="Liu H."/>
            <person name="Sun Y."/>
            <person name="Le M."/>
            <person name="Wang Q."/>
            <person name="Wei S."/>
            <person name="Zheng Y."/>
            <person name="Lin W."/>
            <person name="Duan Y."/>
            <person name="Cao H."/>
            <person name="Xiong S."/>
            <person name="Wang X."/>
            <person name="Wei L."/>
            <person name="Li C."/>
            <person name="Ma Q."/>
            <person name="Ju M."/>
            <person name="Zhao R."/>
            <person name="Li G."/>
            <person name="Mu C."/>
            <person name="Tian Q."/>
            <person name="Mei H."/>
            <person name="Zhang T."/>
            <person name="Gao T."/>
            <person name="Zhang H."/>
        </authorList>
    </citation>
    <scope>NUCLEOTIDE SEQUENCE</scope>
    <source>
        <strain evidence="1">G02</strain>
    </source>
</reference>
<reference evidence="1" key="1">
    <citation type="submission" date="2020-06" db="EMBL/GenBank/DDBJ databases">
        <authorList>
            <person name="Li T."/>
            <person name="Hu X."/>
            <person name="Zhang T."/>
            <person name="Song X."/>
            <person name="Zhang H."/>
            <person name="Dai N."/>
            <person name="Sheng W."/>
            <person name="Hou X."/>
            <person name="Wei L."/>
        </authorList>
    </citation>
    <scope>NUCLEOTIDE SEQUENCE</scope>
    <source>
        <strain evidence="1">G02</strain>
        <tissue evidence="1">Leaf</tissue>
    </source>
</reference>
<dbReference type="AlphaFoldDB" id="A0AAW2KZF2"/>
<protein>
    <submittedName>
        <fullName evidence="1">Uncharacterized protein</fullName>
    </submittedName>
</protein>
<name>A0AAW2KZF2_SESRA</name>
<evidence type="ECO:0000313" key="1">
    <source>
        <dbReference type="EMBL" id="KAL0312451.1"/>
    </source>
</evidence>
<gene>
    <name evidence="1" type="ORF">Sradi_5644400</name>
</gene>
<proteinExistence type="predicted"/>
<comment type="caution">
    <text evidence="1">The sequence shown here is derived from an EMBL/GenBank/DDBJ whole genome shotgun (WGS) entry which is preliminary data.</text>
</comment>
<accession>A0AAW2KZF2</accession>
<sequence length="138" mass="15776">MLEGFWQSRLAHCKKSPEFQSLLADRALKYYFHEFQICAQQFSTAVYLPDGAWISFLDTRANLATALDLYDERSYEAPEVPLVEDDPSMDFVGQLVEDATTLRSQPPAAIGEENMPPRVGKSHYLKCRCIFCYLSILK</sequence>
<organism evidence="1">
    <name type="scientific">Sesamum radiatum</name>
    <name type="common">Black benniseed</name>
    <dbReference type="NCBI Taxonomy" id="300843"/>
    <lineage>
        <taxon>Eukaryota</taxon>
        <taxon>Viridiplantae</taxon>
        <taxon>Streptophyta</taxon>
        <taxon>Embryophyta</taxon>
        <taxon>Tracheophyta</taxon>
        <taxon>Spermatophyta</taxon>
        <taxon>Magnoliopsida</taxon>
        <taxon>eudicotyledons</taxon>
        <taxon>Gunneridae</taxon>
        <taxon>Pentapetalae</taxon>
        <taxon>asterids</taxon>
        <taxon>lamiids</taxon>
        <taxon>Lamiales</taxon>
        <taxon>Pedaliaceae</taxon>
        <taxon>Sesamum</taxon>
    </lineage>
</organism>